<evidence type="ECO:0000313" key="3">
    <source>
        <dbReference type="Proteomes" id="UP000217343"/>
    </source>
</evidence>
<evidence type="ECO:0008006" key="4">
    <source>
        <dbReference type="Google" id="ProtNLM"/>
    </source>
</evidence>
<evidence type="ECO:0000256" key="1">
    <source>
        <dbReference type="SAM" id="SignalP"/>
    </source>
</evidence>
<dbReference type="KEGG" id="mmas:MYMAC_005545"/>
<reference evidence="2 3" key="1">
    <citation type="submission" date="2017-06" db="EMBL/GenBank/DDBJ databases">
        <title>Sequencing and comparative analysis of myxobacterial genomes.</title>
        <authorList>
            <person name="Rupp O."/>
            <person name="Goesmann A."/>
            <person name="Sogaard-Andersen L."/>
        </authorList>
    </citation>
    <scope>NUCLEOTIDE SEQUENCE [LARGE SCALE GENOMIC DNA]</scope>
    <source>
        <strain evidence="2 3">DSM 14697</strain>
    </source>
</reference>
<dbReference type="OrthoDB" id="5496070at2"/>
<sequence>MNSRLLVAFLCLAAILPGCVVHDEPCCDVPRYEGDVTFRWSFGGLRCDEDRAVAGVNVIIPGELLANDGRYSCQANGFDGIVLHRFAPGTYSFRLEGVGYGNELLYEVQGSFTVNGNVTVDVDMTPVGAPPSFAYLSWLFPPNSYSHSPNCNQAGITFVEASVDGGEFERFDCWDGQGGEQIRTPYLTPDYHFVELVAVDGGGLPWYYFGGDILTQLGRPTSHTASLWAIGGASVRWELRSRHGTPLSCYAAGLNRVGINFRDIHTGELVYGDVGDWHDCVDGPNEASVVVYQFLRPGRYVVEMYARAGDGREYFSPEGSPVIDVVAHEFPGPNASLPVYLIQD</sequence>
<accession>A0A250K2Q7</accession>
<dbReference type="Proteomes" id="UP000217343">
    <property type="component" value="Chromosome"/>
</dbReference>
<gene>
    <name evidence="2" type="ORF">MYMAC_005545</name>
</gene>
<evidence type="ECO:0000313" key="2">
    <source>
        <dbReference type="EMBL" id="ATB49891.1"/>
    </source>
</evidence>
<protein>
    <recommendedName>
        <fullName evidence="4">Ig-like domain-containing protein</fullName>
    </recommendedName>
</protein>
<keyword evidence="1" id="KW-0732">Signal</keyword>
<proteinExistence type="predicted"/>
<name>A0A250K2Q7_9BACT</name>
<feature type="signal peptide" evidence="1">
    <location>
        <begin position="1"/>
        <end position="22"/>
    </location>
</feature>
<feature type="chain" id="PRO_5012174004" description="Ig-like domain-containing protein" evidence="1">
    <location>
        <begin position="23"/>
        <end position="344"/>
    </location>
</feature>
<organism evidence="2 3">
    <name type="scientific">Corallococcus macrosporus DSM 14697</name>
    <dbReference type="NCBI Taxonomy" id="1189310"/>
    <lineage>
        <taxon>Bacteria</taxon>
        <taxon>Pseudomonadati</taxon>
        <taxon>Myxococcota</taxon>
        <taxon>Myxococcia</taxon>
        <taxon>Myxococcales</taxon>
        <taxon>Cystobacterineae</taxon>
        <taxon>Myxococcaceae</taxon>
        <taxon>Corallococcus</taxon>
    </lineage>
</organism>
<dbReference type="AlphaFoldDB" id="A0A250K2Q7"/>
<dbReference type="EMBL" id="CP022203">
    <property type="protein sequence ID" value="ATB49891.1"/>
    <property type="molecule type" value="Genomic_DNA"/>
</dbReference>
<keyword evidence="3" id="KW-1185">Reference proteome</keyword>